<accession>A0A934IV56</accession>
<dbReference type="AlphaFoldDB" id="A0A934IV56"/>
<feature type="non-terminal residue" evidence="1">
    <location>
        <position position="1"/>
    </location>
</feature>
<dbReference type="RefSeq" id="WP_198884511.1">
    <property type="nucleotide sequence ID" value="NZ_JAEKJA010000033.1"/>
</dbReference>
<dbReference type="EMBL" id="JAEKJA010000033">
    <property type="protein sequence ID" value="MBJ3778605.1"/>
    <property type="molecule type" value="Genomic_DNA"/>
</dbReference>
<gene>
    <name evidence="1" type="ORF">JCR33_23085</name>
</gene>
<reference evidence="1" key="1">
    <citation type="submission" date="2020-12" db="EMBL/GenBank/DDBJ databases">
        <title>Bacterial taxonomy.</title>
        <authorList>
            <person name="Pan X."/>
        </authorList>
    </citation>
    <scope>NUCLEOTIDE SEQUENCE</scope>
    <source>
        <strain evidence="1">B2012</strain>
    </source>
</reference>
<comment type="caution">
    <text evidence="1">The sequence shown here is derived from an EMBL/GenBank/DDBJ whole genome shotgun (WGS) entry which is preliminary data.</text>
</comment>
<name>A0A934IV56_9HYPH</name>
<keyword evidence="2" id="KW-1185">Reference proteome</keyword>
<sequence length="78" mass="8866">GKSSRYPSPVVCVTFHDMHHSTYNYNYANHFSFWDRVMGTLHPEYDASVVRMEEKIAGHHRKAVAAVKGEEMQGSNPA</sequence>
<evidence type="ECO:0000313" key="1">
    <source>
        <dbReference type="EMBL" id="MBJ3778605.1"/>
    </source>
</evidence>
<organism evidence="1 2">
    <name type="scientific">Acuticoccus mangrovi</name>
    <dbReference type="NCBI Taxonomy" id="2796142"/>
    <lineage>
        <taxon>Bacteria</taxon>
        <taxon>Pseudomonadati</taxon>
        <taxon>Pseudomonadota</taxon>
        <taxon>Alphaproteobacteria</taxon>
        <taxon>Hyphomicrobiales</taxon>
        <taxon>Amorphaceae</taxon>
        <taxon>Acuticoccus</taxon>
    </lineage>
</organism>
<proteinExistence type="predicted"/>
<protein>
    <submittedName>
        <fullName evidence="1">Sterol desaturase family protein</fullName>
    </submittedName>
</protein>
<evidence type="ECO:0000313" key="2">
    <source>
        <dbReference type="Proteomes" id="UP000609531"/>
    </source>
</evidence>
<dbReference type="Proteomes" id="UP000609531">
    <property type="component" value="Unassembled WGS sequence"/>
</dbReference>